<name>A0A3M7R036_BRAPC</name>
<accession>A0A3M7R036</accession>
<protein>
    <submittedName>
        <fullName evidence="1">Uncharacterized protein</fullName>
    </submittedName>
</protein>
<sequence length="100" mass="11708">MHIYWDCKFTITYTYVSESMLPISFVLLIECLDKKIGIVRIKAGLFHFNHSISSYPIHSFPIQYIQSCYDKLFLGNFTGMLHSGIMFKFGPKPDIEKYNK</sequence>
<evidence type="ECO:0000313" key="2">
    <source>
        <dbReference type="Proteomes" id="UP000276133"/>
    </source>
</evidence>
<evidence type="ECO:0000313" key="1">
    <source>
        <dbReference type="EMBL" id="RNA16724.1"/>
    </source>
</evidence>
<proteinExistence type="predicted"/>
<reference evidence="1 2" key="1">
    <citation type="journal article" date="2018" name="Sci. Rep.">
        <title>Genomic signatures of local adaptation to the degree of environmental predictability in rotifers.</title>
        <authorList>
            <person name="Franch-Gras L."/>
            <person name="Hahn C."/>
            <person name="Garcia-Roger E.M."/>
            <person name="Carmona M.J."/>
            <person name="Serra M."/>
            <person name="Gomez A."/>
        </authorList>
    </citation>
    <scope>NUCLEOTIDE SEQUENCE [LARGE SCALE GENOMIC DNA]</scope>
    <source>
        <strain evidence="1">HYR1</strain>
    </source>
</reference>
<keyword evidence="2" id="KW-1185">Reference proteome</keyword>
<organism evidence="1 2">
    <name type="scientific">Brachionus plicatilis</name>
    <name type="common">Marine rotifer</name>
    <name type="synonym">Brachionus muelleri</name>
    <dbReference type="NCBI Taxonomy" id="10195"/>
    <lineage>
        <taxon>Eukaryota</taxon>
        <taxon>Metazoa</taxon>
        <taxon>Spiralia</taxon>
        <taxon>Gnathifera</taxon>
        <taxon>Rotifera</taxon>
        <taxon>Eurotatoria</taxon>
        <taxon>Monogononta</taxon>
        <taxon>Pseudotrocha</taxon>
        <taxon>Ploima</taxon>
        <taxon>Brachionidae</taxon>
        <taxon>Brachionus</taxon>
    </lineage>
</organism>
<dbReference type="EMBL" id="REGN01004644">
    <property type="protein sequence ID" value="RNA16724.1"/>
    <property type="molecule type" value="Genomic_DNA"/>
</dbReference>
<gene>
    <name evidence="1" type="ORF">BpHYR1_017180</name>
</gene>
<dbReference type="Proteomes" id="UP000276133">
    <property type="component" value="Unassembled WGS sequence"/>
</dbReference>
<comment type="caution">
    <text evidence="1">The sequence shown here is derived from an EMBL/GenBank/DDBJ whole genome shotgun (WGS) entry which is preliminary data.</text>
</comment>
<dbReference type="AlphaFoldDB" id="A0A3M7R036"/>